<name>A0A6G1JRN1_9PLEO</name>
<dbReference type="Proteomes" id="UP000799428">
    <property type="component" value="Unassembled WGS sequence"/>
</dbReference>
<sequence>MDLGTESGQSFRGDGTNEVTEGNQAREPLPQIIIPPNCPEEVRAAIIEPIVKENMPLDCWNWESVFHKRITPYLDAWRRMKTHSGKSLAEDIEDTFWRCNVLRLHPEARINFDDQTASEVLRLRVPPPSGCRHKRRVQYCGRRDGWSPHMREDMATWTRRAEDDTWHFLTQLTNRQLGFQALDCVDVFFEAKAEYLSRCNFEHWLIHLEVGEGTVEVDTTAEGWKEKLEDALQQRRNTSMDPGLPGFQLTRKPVPQIEEEKEDFEITGSDDEDDANAWYNSDEESSPEAGKGDDDEHATDEEDPDELKVDGG</sequence>
<gene>
    <name evidence="2" type="ORF">K504DRAFT_451788</name>
</gene>
<keyword evidence="3" id="KW-1185">Reference proteome</keyword>
<feature type="compositionally biased region" description="Acidic residues" evidence="1">
    <location>
        <begin position="257"/>
        <end position="286"/>
    </location>
</feature>
<feature type="compositionally biased region" description="Polar residues" evidence="1">
    <location>
        <begin position="1"/>
        <end position="10"/>
    </location>
</feature>
<proteinExistence type="predicted"/>
<reference evidence="2" key="1">
    <citation type="journal article" date="2020" name="Stud. Mycol.">
        <title>101 Dothideomycetes genomes: a test case for predicting lifestyles and emergence of pathogens.</title>
        <authorList>
            <person name="Haridas S."/>
            <person name="Albert R."/>
            <person name="Binder M."/>
            <person name="Bloem J."/>
            <person name="Labutti K."/>
            <person name="Salamov A."/>
            <person name="Andreopoulos B."/>
            <person name="Baker S."/>
            <person name="Barry K."/>
            <person name="Bills G."/>
            <person name="Bluhm B."/>
            <person name="Cannon C."/>
            <person name="Castanera R."/>
            <person name="Culley D."/>
            <person name="Daum C."/>
            <person name="Ezra D."/>
            <person name="Gonzalez J."/>
            <person name="Henrissat B."/>
            <person name="Kuo A."/>
            <person name="Liang C."/>
            <person name="Lipzen A."/>
            <person name="Lutzoni F."/>
            <person name="Magnuson J."/>
            <person name="Mondo S."/>
            <person name="Nolan M."/>
            <person name="Ohm R."/>
            <person name="Pangilinan J."/>
            <person name="Park H.-J."/>
            <person name="Ramirez L."/>
            <person name="Alfaro M."/>
            <person name="Sun H."/>
            <person name="Tritt A."/>
            <person name="Yoshinaga Y."/>
            <person name="Zwiers L.-H."/>
            <person name="Turgeon B."/>
            <person name="Goodwin S."/>
            <person name="Spatafora J."/>
            <person name="Crous P."/>
            <person name="Grigoriev I."/>
        </authorList>
    </citation>
    <scope>NUCLEOTIDE SEQUENCE</scope>
    <source>
        <strain evidence="2">CBS 279.74</strain>
    </source>
</reference>
<evidence type="ECO:0000313" key="2">
    <source>
        <dbReference type="EMBL" id="KAF2703279.1"/>
    </source>
</evidence>
<accession>A0A6G1JRN1</accession>
<dbReference type="AlphaFoldDB" id="A0A6G1JRN1"/>
<feature type="region of interest" description="Disordered" evidence="1">
    <location>
        <begin position="236"/>
        <end position="312"/>
    </location>
</feature>
<feature type="region of interest" description="Disordered" evidence="1">
    <location>
        <begin position="1"/>
        <end position="33"/>
    </location>
</feature>
<protein>
    <submittedName>
        <fullName evidence="2">Uncharacterized protein</fullName>
    </submittedName>
</protein>
<evidence type="ECO:0000256" key="1">
    <source>
        <dbReference type="SAM" id="MobiDB-lite"/>
    </source>
</evidence>
<feature type="compositionally biased region" description="Acidic residues" evidence="1">
    <location>
        <begin position="293"/>
        <end position="305"/>
    </location>
</feature>
<organism evidence="2 3">
    <name type="scientific">Pleomassaria siparia CBS 279.74</name>
    <dbReference type="NCBI Taxonomy" id="1314801"/>
    <lineage>
        <taxon>Eukaryota</taxon>
        <taxon>Fungi</taxon>
        <taxon>Dikarya</taxon>
        <taxon>Ascomycota</taxon>
        <taxon>Pezizomycotina</taxon>
        <taxon>Dothideomycetes</taxon>
        <taxon>Pleosporomycetidae</taxon>
        <taxon>Pleosporales</taxon>
        <taxon>Pleomassariaceae</taxon>
        <taxon>Pleomassaria</taxon>
    </lineage>
</organism>
<evidence type="ECO:0000313" key="3">
    <source>
        <dbReference type="Proteomes" id="UP000799428"/>
    </source>
</evidence>
<dbReference type="EMBL" id="MU005788">
    <property type="protein sequence ID" value="KAF2703279.1"/>
    <property type="molecule type" value="Genomic_DNA"/>
</dbReference>